<dbReference type="HOGENOM" id="CLU_3185710_0_0_5"/>
<reference evidence="1 2" key="1">
    <citation type="submission" date="2009-01" db="EMBL/GenBank/DDBJ databases">
        <title>Complete sequence of chromosome of Methylobacterium nodulans ORS 2060.</title>
        <authorList>
            <consortium name="US DOE Joint Genome Institute"/>
            <person name="Lucas S."/>
            <person name="Copeland A."/>
            <person name="Lapidus A."/>
            <person name="Glavina del Rio T."/>
            <person name="Dalin E."/>
            <person name="Tice H."/>
            <person name="Bruce D."/>
            <person name="Goodwin L."/>
            <person name="Pitluck S."/>
            <person name="Sims D."/>
            <person name="Brettin T."/>
            <person name="Detter J.C."/>
            <person name="Han C."/>
            <person name="Larimer F."/>
            <person name="Land M."/>
            <person name="Hauser L."/>
            <person name="Kyrpides N."/>
            <person name="Ivanova N."/>
            <person name="Marx C.J."/>
            <person name="Richardson P."/>
        </authorList>
    </citation>
    <scope>NUCLEOTIDE SEQUENCE [LARGE SCALE GENOMIC DNA]</scope>
    <source>
        <strain evidence="2">LMG 21967 / CNCM I-2342 / ORS 2060</strain>
    </source>
</reference>
<accession>B8IUX8</accession>
<dbReference type="OrthoDB" id="8005429at2"/>
<dbReference type="EMBL" id="CP001349">
    <property type="protein sequence ID" value="ACL59036.1"/>
    <property type="molecule type" value="Genomic_DNA"/>
</dbReference>
<dbReference type="RefSeq" id="WP_015930685.1">
    <property type="nucleotide sequence ID" value="NC_011894.1"/>
</dbReference>
<dbReference type="Proteomes" id="UP000008207">
    <property type="component" value="Chromosome"/>
</dbReference>
<proteinExistence type="predicted"/>
<organism evidence="1 2">
    <name type="scientific">Methylobacterium nodulans (strain LMG 21967 / CNCM I-2342 / ORS 2060)</name>
    <dbReference type="NCBI Taxonomy" id="460265"/>
    <lineage>
        <taxon>Bacteria</taxon>
        <taxon>Pseudomonadati</taxon>
        <taxon>Pseudomonadota</taxon>
        <taxon>Alphaproteobacteria</taxon>
        <taxon>Hyphomicrobiales</taxon>
        <taxon>Methylobacteriaceae</taxon>
        <taxon>Methylobacterium</taxon>
    </lineage>
</organism>
<sequence>MPLIRKQSSFDGRCTVFVGEAVIFTDLTEAQADAIILTYRRLLGTD</sequence>
<protein>
    <submittedName>
        <fullName evidence="1">Uncharacterized protein</fullName>
    </submittedName>
</protein>
<dbReference type="AlphaFoldDB" id="B8IUX8"/>
<name>B8IUX8_METNO</name>
<evidence type="ECO:0000313" key="2">
    <source>
        <dbReference type="Proteomes" id="UP000008207"/>
    </source>
</evidence>
<evidence type="ECO:0000313" key="1">
    <source>
        <dbReference type="EMBL" id="ACL59036.1"/>
    </source>
</evidence>
<dbReference type="KEGG" id="mno:Mnod_4158"/>
<keyword evidence="2" id="KW-1185">Reference proteome</keyword>
<gene>
    <name evidence="1" type="ordered locus">Mnod_4158</name>
</gene>